<keyword evidence="3" id="KW-0472">Membrane</keyword>
<dbReference type="Proteomes" id="UP001185012">
    <property type="component" value="Unassembled WGS sequence"/>
</dbReference>
<proteinExistence type="predicted"/>
<dbReference type="Gene3D" id="3.40.190.10">
    <property type="entry name" value="Periplasmic binding protein-like II"/>
    <property type="match status" value="2"/>
</dbReference>
<evidence type="ECO:0000313" key="8">
    <source>
        <dbReference type="Proteomes" id="UP001185012"/>
    </source>
</evidence>
<dbReference type="PROSITE" id="PS51257">
    <property type="entry name" value="PROKAR_LIPOPROTEIN"/>
    <property type="match status" value="1"/>
</dbReference>
<evidence type="ECO:0000256" key="1">
    <source>
        <dbReference type="ARBA" id="ARBA00022475"/>
    </source>
</evidence>
<reference evidence="7 8" key="1">
    <citation type="submission" date="2023-07" db="EMBL/GenBank/DDBJ databases">
        <title>Genomic Encyclopedia of Type Strains, Phase IV (KMG-IV): sequencing the most valuable type-strain genomes for metagenomic binning, comparative biology and taxonomic classification.</title>
        <authorList>
            <person name="Goeker M."/>
        </authorList>
    </citation>
    <scope>NUCLEOTIDE SEQUENCE [LARGE SCALE GENOMIC DNA]</scope>
    <source>
        <strain evidence="7 8">DSM 45903</strain>
    </source>
</reference>
<keyword evidence="5" id="KW-0449">Lipoprotein</keyword>
<comment type="caution">
    <text evidence="7">The sequence shown here is derived from an EMBL/GenBank/DDBJ whole genome shotgun (WGS) entry which is preliminary data.</text>
</comment>
<dbReference type="SUPFAM" id="SSF53850">
    <property type="entry name" value="Periplasmic binding protein-like II"/>
    <property type="match status" value="1"/>
</dbReference>
<evidence type="ECO:0000313" key="7">
    <source>
        <dbReference type="EMBL" id="MDR6225087.1"/>
    </source>
</evidence>
<dbReference type="PANTHER" id="PTHR43649:SF33">
    <property type="entry name" value="POLYGALACTURONAN_RHAMNOGALACTURONAN-BINDING PROTEIN YTCQ"/>
    <property type="match status" value="1"/>
</dbReference>
<name>A0ABU1IJY3_9BACL</name>
<dbReference type="InterPro" id="IPR006059">
    <property type="entry name" value="SBP"/>
</dbReference>
<evidence type="ECO:0000256" key="5">
    <source>
        <dbReference type="ARBA" id="ARBA00023288"/>
    </source>
</evidence>
<dbReference type="PANTHER" id="PTHR43649">
    <property type="entry name" value="ARABINOSE-BINDING PROTEIN-RELATED"/>
    <property type="match status" value="1"/>
</dbReference>
<gene>
    <name evidence="7" type="ORF">JOE21_001078</name>
</gene>
<dbReference type="EMBL" id="JAVDQG010000002">
    <property type="protein sequence ID" value="MDR6225087.1"/>
    <property type="molecule type" value="Genomic_DNA"/>
</dbReference>
<keyword evidence="2 6" id="KW-0732">Signal</keyword>
<dbReference type="Pfam" id="PF01547">
    <property type="entry name" value="SBP_bac_1"/>
    <property type="match status" value="1"/>
</dbReference>
<keyword evidence="8" id="KW-1185">Reference proteome</keyword>
<feature type="signal peptide" evidence="6">
    <location>
        <begin position="1"/>
        <end position="19"/>
    </location>
</feature>
<evidence type="ECO:0000256" key="6">
    <source>
        <dbReference type="SAM" id="SignalP"/>
    </source>
</evidence>
<evidence type="ECO:0000256" key="4">
    <source>
        <dbReference type="ARBA" id="ARBA00023139"/>
    </source>
</evidence>
<dbReference type="InterPro" id="IPR050490">
    <property type="entry name" value="Bact_solute-bd_prot1"/>
</dbReference>
<sequence length="411" mass="45876">MRKWLAVFLSLSLGVLVLAGCGSNAGKNDDGKVQLELFSNKSENVETYKEMIREFEKQNPDIKIKLTSPPEAETVIKARLTKNDLPDLMAIGGNATYGELARAGVLKDFSEEAVLDGIQPAYTKMIGQLAGDEVEGVYGIPYATNANTVIYNKEKFEKLGVDIPKTWDEFVEILEKADAAGETPIYFTLKDSWTAMIPWNSLAANTAGEDFAEKKNEDKTSFKKAYGPVADKMLQLLEYGHNDNFGVGYGDGNNAFAKGKSVMYLQGNWAIPEIKKANPDLQLGVFALPVTNDPEKNKLVSGVDVLLAMKADIQHPEEAMKWIEFMLDHENAQGYIDEQAAFSALEDVFQEEPTMEGIKVHFETGRITSFPDHYYPPGMQADNLIQDFLIKKDKEAFLNKMDQEWNKVINR</sequence>
<evidence type="ECO:0000256" key="3">
    <source>
        <dbReference type="ARBA" id="ARBA00023136"/>
    </source>
</evidence>
<dbReference type="RefSeq" id="WP_309863289.1">
    <property type="nucleotide sequence ID" value="NZ_JAVDQG010000002.1"/>
</dbReference>
<keyword evidence="4" id="KW-0564">Palmitate</keyword>
<feature type="chain" id="PRO_5045370944" evidence="6">
    <location>
        <begin position="20"/>
        <end position="411"/>
    </location>
</feature>
<accession>A0ABU1IJY3</accession>
<protein>
    <submittedName>
        <fullName evidence="7">Raffinose/stachyose/melibiose transport system substrate-binding protein</fullName>
    </submittedName>
</protein>
<organism evidence="7 8">
    <name type="scientific">Desmospora profundinema</name>
    <dbReference type="NCBI Taxonomy" id="1571184"/>
    <lineage>
        <taxon>Bacteria</taxon>
        <taxon>Bacillati</taxon>
        <taxon>Bacillota</taxon>
        <taxon>Bacilli</taxon>
        <taxon>Bacillales</taxon>
        <taxon>Thermoactinomycetaceae</taxon>
        <taxon>Desmospora</taxon>
    </lineage>
</organism>
<keyword evidence="1" id="KW-1003">Cell membrane</keyword>
<evidence type="ECO:0000256" key="2">
    <source>
        <dbReference type="ARBA" id="ARBA00022729"/>
    </source>
</evidence>